<proteinExistence type="predicted"/>
<sequence>MRGFVLLCLVLVVVDASGDKQAEIIRKITLVAKDSGFEYDENLVGAFTVRLMEMLNTISDRERMNISADISEQDNNVLSIKDNDPRGPEFDKVVRKAKQIRDNLIPVATRVENCNLRICYQYLKTMAKVRFVQNTAIPVVH</sequence>
<keyword evidence="1" id="KW-0732">Signal</keyword>
<dbReference type="Proteomes" id="UP000582659">
    <property type="component" value="Unassembled WGS sequence"/>
</dbReference>
<comment type="caution">
    <text evidence="2">The sequence shown here is derived from an EMBL/GenBank/DDBJ whole genome shotgun (WGS) entry which is preliminary data.</text>
</comment>
<gene>
    <name evidence="2" type="ORF">BXYJ_LOCUS2344</name>
</gene>
<reference evidence="2" key="1">
    <citation type="submission" date="2020-09" db="EMBL/GenBank/DDBJ databases">
        <authorList>
            <person name="Kikuchi T."/>
        </authorList>
    </citation>
    <scope>NUCLEOTIDE SEQUENCE</scope>
    <source>
        <strain evidence="2">Ka4C1</strain>
    </source>
</reference>
<evidence type="ECO:0000313" key="3">
    <source>
        <dbReference type="Proteomes" id="UP000659654"/>
    </source>
</evidence>
<organism evidence="2 3">
    <name type="scientific">Bursaphelenchus xylophilus</name>
    <name type="common">Pinewood nematode worm</name>
    <name type="synonym">Aphelenchoides xylophilus</name>
    <dbReference type="NCBI Taxonomy" id="6326"/>
    <lineage>
        <taxon>Eukaryota</taxon>
        <taxon>Metazoa</taxon>
        <taxon>Ecdysozoa</taxon>
        <taxon>Nematoda</taxon>
        <taxon>Chromadorea</taxon>
        <taxon>Rhabditida</taxon>
        <taxon>Tylenchina</taxon>
        <taxon>Tylenchomorpha</taxon>
        <taxon>Aphelenchoidea</taxon>
        <taxon>Aphelenchoididae</taxon>
        <taxon>Bursaphelenchus</taxon>
    </lineage>
</organism>
<accession>A0A811K790</accession>
<evidence type="ECO:0000256" key="1">
    <source>
        <dbReference type="SAM" id="SignalP"/>
    </source>
</evidence>
<evidence type="ECO:0000313" key="2">
    <source>
        <dbReference type="EMBL" id="CAD5211269.1"/>
    </source>
</evidence>
<dbReference type="EMBL" id="CAJFDI010000001">
    <property type="protein sequence ID" value="CAD5211269.1"/>
    <property type="molecule type" value="Genomic_DNA"/>
</dbReference>
<dbReference type="Proteomes" id="UP000659654">
    <property type="component" value="Unassembled WGS sequence"/>
</dbReference>
<feature type="chain" id="PRO_5036220881" evidence="1">
    <location>
        <begin position="17"/>
        <end position="141"/>
    </location>
</feature>
<dbReference type="AlphaFoldDB" id="A0A811K790"/>
<dbReference type="EMBL" id="CAJFCV020000001">
    <property type="protein sequence ID" value="CAG9087985.1"/>
    <property type="molecule type" value="Genomic_DNA"/>
</dbReference>
<keyword evidence="3" id="KW-1185">Reference proteome</keyword>
<feature type="signal peptide" evidence="1">
    <location>
        <begin position="1"/>
        <end position="16"/>
    </location>
</feature>
<name>A0A811K790_BURXY</name>
<protein>
    <submittedName>
        <fullName evidence="2">(pine wood nematode) hypothetical protein</fullName>
    </submittedName>
</protein>